<dbReference type="Gene3D" id="1.10.3740.10">
    <property type="entry name" value="SSO1389-like domains"/>
    <property type="match status" value="1"/>
</dbReference>
<dbReference type="AlphaFoldDB" id="A0A031LJ59"/>
<protein>
    <recommendedName>
        <fullName evidence="5">CRISPR-associated protein</fullName>
    </recommendedName>
</protein>
<dbReference type="InterPro" id="IPR053857">
    <property type="entry name" value="Csx1_CARF"/>
</dbReference>
<dbReference type="InterPro" id="IPR013383">
    <property type="entry name" value="CRISPR-assoc_prot_DxTHG_CS"/>
</dbReference>
<dbReference type="RefSeq" id="WP_048100741.1">
    <property type="nucleotide sequence ID" value="NZ_JFZT01000068.1"/>
</dbReference>
<gene>
    <name evidence="3" type="ORF">CM19_12925</name>
</gene>
<evidence type="ECO:0000259" key="1">
    <source>
        <dbReference type="Pfam" id="PF09455"/>
    </source>
</evidence>
<comment type="caution">
    <text evidence="3">The sequence shown here is derived from an EMBL/GenBank/DDBJ whole genome shotgun (WGS) entry which is preliminary data.</text>
</comment>
<dbReference type="PANTHER" id="PTHR37169:SF1">
    <property type="entry name" value="CRISPR SYSTEM ENDORIBONUCLEASE CSX1"/>
    <property type="match status" value="1"/>
</dbReference>
<dbReference type="Proteomes" id="UP000024332">
    <property type="component" value="Unassembled WGS sequence"/>
</dbReference>
<keyword evidence="4" id="KW-1185">Reference proteome</keyword>
<dbReference type="InterPro" id="IPR027419">
    <property type="entry name" value="CRISPR-assoc_Csx1_C"/>
</dbReference>
<evidence type="ECO:0000259" key="2">
    <source>
        <dbReference type="Pfam" id="PF22230"/>
    </source>
</evidence>
<dbReference type="Pfam" id="PF22230">
    <property type="entry name" value="Csx1_CARF"/>
    <property type="match status" value="1"/>
</dbReference>
<evidence type="ECO:0000313" key="4">
    <source>
        <dbReference type="Proteomes" id="UP000024332"/>
    </source>
</evidence>
<dbReference type="NCBIfam" id="TIGR01897">
    <property type="entry name" value="cas_MJ1666"/>
    <property type="match status" value="1"/>
</dbReference>
<dbReference type="NCBIfam" id="TIGR02549">
    <property type="entry name" value="CRISPR_DxTHG"/>
    <property type="match status" value="1"/>
</dbReference>
<proteinExistence type="predicted"/>
<sequence length="411" mass="46913">MTQEKALISIIGKPSQYKQTSYKFQGNQGTYYLSSQMLDQEINPNYRILIAGMSLLDDVKNFNCKDYETCSNLVKDYLKENSNVDHNVGPFARTASKIIVTPNVFGNKYTQSKPGLDLYFNYVYKQVLDYLLSLDNVSEVHLDVTHGINYMPVLGKDAITLALSVYSILKNKEVNFSVYNSDPYVKDAVLNINVIERYTLDVRRSISNIVSPFFNQNIENLISPSKVIDGGQCWYKPKLIMRVATALASGNFIYLATKDIRDALECVENSISTINLKMSNNLIEYYPSHKRQLVNVHALCKVANDVFYRGNGIALKDLEDLAKKYSLNETIEILIRNEINLIKRVEDSIPEDPKLLDIIMGGDGLKKCNADKRNLFAHGSFERNVTYLWKSNDEIYVSYRDCLDNVENQLR</sequence>
<accession>A0A031LJ59</accession>
<dbReference type="Pfam" id="PF09455">
    <property type="entry name" value="Csx1_HEPN"/>
    <property type="match status" value="1"/>
</dbReference>
<dbReference type="Gene3D" id="3.40.50.10640">
    <property type="entry name" value="SSO1389-like"/>
    <property type="match status" value="1"/>
</dbReference>
<dbReference type="InterPro" id="IPR052875">
    <property type="entry name" value="CRISPR_assoc_ribonuclease"/>
</dbReference>
<dbReference type="SUPFAM" id="SSF160980">
    <property type="entry name" value="SSO1389-like"/>
    <property type="match status" value="1"/>
</dbReference>
<evidence type="ECO:0000313" key="3">
    <source>
        <dbReference type="EMBL" id="EZQ01525.1"/>
    </source>
</evidence>
<dbReference type="PANTHER" id="PTHR37169">
    <property type="entry name" value="CRISPR SYSTEM ENDORIBONUCLEASE CSX1-RELATED"/>
    <property type="match status" value="1"/>
</dbReference>
<dbReference type="InterPro" id="IPR010171">
    <property type="entry name" value="CRISPR_Csx1"/>
</dbReference>
<name>A0A031LJ59_9CREN</name>
<dbReference type="STRING" id="1160895.CM19_12925"/>
<feature type="domain" description="CRISPR system endoribonuclease Csx1-like HEPN" evidence="1">
    <location>
        <begin position="332"/>
        <end position="400"/>
    </location>
</feature>
<dbReference type="OrthoDB" id="102285at2157"/>
<dbReference type="InterPro" id="IPR019016">
    <property type="entry name" value="Csx1-like_HEPN"/>
</dbReference>
<organism evidence="3 4">
    <name type="scientific">Candidatus Acidianus copahuensis</name>
    <dbReference type="NCBI Taxonomy" id="1160895"/>
    <lineage>
        <taxon>Archaea</taxon>
        <taxon>Thermoproteota</taxon>
        <taxon>Thermoprotei</taxon>
        <taxon>Sulfolobales</taxon>
        <taxon>Sulfolobaceae</taxon>
        <taxon>Acidianus</taxon>
    </lineage>
</organism>
<dbReference type="EMBL" id="JFZT01000068">
    <property type="protein sequence ID" value="EZQ01525.1"/>
    <property type="molecule type" value="Genomic_DNA"/>
</dbReference>
<reference evidence="3 4" key="1">
    <citation type="submission" date="2014-03" db="EMBL/GenBank/DDBJ databases">
        <title>Draft genome sequence of the novel thermoacidophilic archaea Acidianus copahuensis ALE1 strain, isolated from Copahue volcanic area in Neuquen Argentina.</title>
        <authorList>
            <person name="Urbieta M.S."/>
            <person name="Rascovan N."/>
            <person name="Castro C."/>
            <person name="Revale S."/>
            <person name="Giaveno M.A."/>
            <person name="Vazquez M.P."/>
            <person name="Donati E.R."/>
        </authorList>
    </citation>
    <scope>NUCLEOTIDE SEQUENCE [LARGE SCALE GENOMIC DNA]</scope>
    <source>
        <strain evidence="3 4">ALE1</strain>
    </source>
</reference>
<evidence type="ECO:0008006" key="5">
    <source>
        <dbReference type="Google" id="ProtNLM"/>
    </source>
</evidence>
<feature type="domain" description="CRISPR system endoribonuclease Csx1 CARF" evidence="2">
    <location>
        <begin position="7"/>
        <end position="183"/>
    </location>
</feature>